<name>A0ABV7X7J1_9SPHN</name>
<dbReference type="InterPro" id="IPR030972">
    <property type="entry name" value="UrcA_uranyl"/>
</dbReference>
<comment type="caution">
    <text evidence="2">The sequence shown here is derived from an EMBL/GenBank/DDBJ whole genome shotgun (WGS) entry which is preliminary data.</text>
</comment>
<dbReference type="NCBIfam" id="TIGR04433">
    <property type="entry name" value="UrcA_uranyl"/>
    <property type="match status" value="1"/>
</dbReference>
<feature type="chain" id="PRO_5046477250" evidence="1">
    <location>
        <begin position="21"/>
        <end position="107"/>
    </location>
</feature>
<dbReference type="RefSeq" id="WP_380858304.1">
    <property type="nucleotide sequence ID" value="NZ_JBHRXV010000004.1"/>
</dbReference>
<protein>
    <submittedName>
        <fullName evidence="2">UrcA family protein</fullName>
    </submittedName>
</protein>
<evidence type="ECO:0000256" key="1">
    <source>
        <dbReference type="SAM" id="SignalP"/>
    </source>
</evidence>
<feature type="signal peptide" evidence="1">
    <location>
        <begin position="1"/>
        <end position="20"/>
    </location>
</feature>
<accession>A0ABV7X7J1</accession>
<evidence type="ECO:0000313" key="2">
    <source>
        <dbReference type="EMBL" id="MFC3712090.1"/>
    </source>
</evidence>
<keyword evidence="3" id="KW-1185">Reference proteome</keyword>
<evidence type="ECO:0000313" key="3">
    <source>
        <dbReference type="Proteomes" id="UP001595615"/>
    </source>
</evidence>
<keyword evidence="1" id="KW-0732">Signal</keyword>
<proteinExistence type="predicted"/>
<dbReference type="Proteomes" id="UP001595615">
    <property type="component" value="Unassembled WGS sequence"/>
</dbReference>
<gene>
    <name evidence="2" type="ORF">ACFOMD_05895</name>
</gene>
<organism evidence="2 3">
    <name type="scientific">Sphingoaurantiacus capsulatus</name>
    <dbReference type="NCBI Taxonomy" id="1771310"/>
    <lineage>
        <taxon>Bacteria</taxon>
        <taxon>Pseudomonadati</taxon>
        <taxon>Pseudomonadota</taxon>
        <taxon>Alphaproteobacteria</taxon>
        <taxon>Sphingomonadales</taxon>
        <taxon>Sphingosinicellaceae</taxon>
        <taxon>Sphingoaurantiacus</taxon>
    </lineage>
</organism>
<dbReference type="EMBL" id="JBHRXV010000004">
    <property type="protein sequence ID" value="MFC3712090.1"/>
    <property type="molecule type" value="Genomic_DNA"/>
</dbReference>
<sequence length="107" mass="10923">MKAPLLFAFASMVLATSANCQTLQPRTARVAYADLDLASAAGQATLDRRLDAAADSVCGQNGFVDLAGLRAIDACRGKAVAGARAQMMTAGAGTIQFASVEVSSEGR</sequence>
<reference evidence="3" key="1">
    <citation type="journal article" date="2019" name="Int. J. Syst. Evol. Microbiol.">
        <title>The Global Catalogue of Microorganisms (GCM) 10K type strain sequencing project: providing services to taxonomists for standard genome sequencing and annotation.</title>
        <authorList>
            <consortium name="The Broad Institute Genomics Platform"/>
            <consortium name="The Broad Institute Genome Sequencing Center for Infectious Disease"/>
            <person name="Wu L."/>
            <person name="Ma J."/>
        </authorList>
    </citation>
    <scope>NUCLEOTIDE SEQUENCE [LARGE SCALE GENOMIC DNA]</scope>
    <source>
        <strain evidence="3">KCTC 42644</strain>
    </source>
</reference>